<name>A0A841JAB3_9SPHI</name>
<dbReference type="InterPro" id="IPR025351">
    <property type="entry name" value="Pvc16_N"/>
</dbReference>
<organism evidence="2 3">
    <name type="scientific">Mucilaginibacter lappiensis</name>
    <dbReference type="NCBI Taxonomy" id="354630"/>
    <lineage>
        <taxon>Bacteria</taxon>
        <taxon>Pseudomonadati</taxon>
        <taxon>Bacteroidota</taxon>
        <taxon>Sphingobacteriia</taxon>
        <taxon>Sphingobacteriales</taxon>
        <taxon>Sphingobacteriaceae</taxon>
        <taxon>Mucilaginibacter</taxon>
    </lineage>
</organism>
<dbReference type="Pfam" id="PF14065">
    <property type="entry name" value="Pvc16_N"/>
    <property type="match status" value="1"/>
</dbReference>
<dbReference type="Proteomes" id="UP000548326">
    <property type="component" value="Unassembled WGS sequence"/>
</dbReference>
<feature type="domain" description="Pvc16 N-terminal" evidence="1">
    <location>
        <begin position="5"/>
        <end position="184"/>
    </location>
</feature>
<gene>
    <name evidence="2" type="ORF">HDF22_001828</name>
</gene>
<reference evidence="2 3" key="1">
    <citation type="submission" date="2020-08" db="EMBL/GenBank/DDBJ databases">
        <title>Genomic Encyclopedia of Type Strains, Phase IV (KMG-V): Genome sequencing to study the core and pangenomes of soil and plant-associated prokaryotes.</title>
        <authorList>
            <person name="Whitman W."/>
        </authorList>
    </citation>
    <scope>NUCLEOTIDE SEQUENCE [LARGE SCALE GENOMIC DNA]</scope>
    <source>
        <strain evidence="2 3">MP601</strain>
    </source>
</reference>
<proteinExistence type="predicted"/>
<dbReference type="AlphaFoldDB" id="A0A841JAB3"/>
<protein>
    <recommendedName>
        <fullName evidence="1">Pvc16 N-terminal domain-containing protein</fullName>
    </recommendedName>
</protein>
<evidence type="ECO:0000313" key="2">
    <source>
        <dbReference type="EMBL" id="MBB6127720.1"/>
    </source>
</evidence>
<evidence type="ECO:0000259" key="1">
    <source>
        <dbReference type="Pfam" id="PF14065"/>
    </source>
</evidence>
<dbReference type="RefSeq" id="WP_183586998.1">
    <property type="nucleotide sequence ID" value="NZ_JACHCA010000004.1"/>
</dbReference>
<sequence length="198" mass="22471">MIDQVLTFLNTQLDSYLRLKLDPANSNSFIQVANIAWNDSDTSGSNGTNSPSNAFITLVNIEEDRISKSLENYIRQGTETTYKNPKIYLNLYVLFAVNLSSYTESLKRLSYIIQFFQYQNVFTPLGSPDLPAGVEKLIMDLNTLSFQDMNNLWGILGSKYLPSVMYKMRMISISEEFAQGNAPLLHEIIVNDKTLQTL</sequence>
<accession>A0A841JAB3</accession>
<dbReference type="EMBL" id="JACHCA010000004">
    <property type="protein sequence ID" value="MBB6127720.1"/>
    <property type="molecule type" value="Genomic_DNA"/>
</dbReference>
<evidence type="ECO:0000313" key="3">
    <source>
        <dbReference type="Proteomes" id="UP000548326"/>
    </source>
</evidence>
<comment type="caution">
    <text evidence="2">The sequence shown here is derived from an EMBL/GenBank/DDBJ whole genome shotgun (WGS) entry which is preliminary data.</text>
</comment>